<reference evidence="4" key="2">
    <citation type="submission" date="2022-02" db="EMBL/GenBank/DDBJ databases">
        <authorList>
            <person name="Elcheninov A.G."/>
            <person name="Sorokin D.Y."/>
            <person name="Kublanov I.V."/>
        </authorList>
    </citation>
    <scope>NUCLEOTIDE SEQUENCE</scope>
    <source>
        <strain evidence="4">AArc-St2</strain>
    </source>
</reference>
<feature type="region of interest" description="Disordered" evidence="1">
    <location>
        <begin position="311"/>
        <end position="331"/>
    </location>
</feature>
<feature type="compositionally biased region" description="Basic and acidic residues" evidence="1">
    <location>
        <begin position="311"/>
        <end position="324"/>
    </location>
</feature>
<feature type="domain" description="Formyl transferase C-terminal" evidence="3">
    <location>
        <begin position="213"/>
        <end position="295"/>
    </location>
</feature>
<evidence type="ECO:0000313" key="5">
    <source>
        <dbReference type="Proteomes" id="UP001203207"/>
    </source>
</evidence>
<dbReference type="Proteomes" id="UP001203207">
    <property type="component" value="Unassembled WGS sequence"/>
</dbReference>
<sequence length="331" mass="37036">MNIPPDTSIVYASCTRPGYDVLETLFDKGVEISEIVSITPEMAERHTVAKYRSFDRIAAKHDVPIYYPDTYSMTAVDTDHFATLDADLMIVNGWQRLIPGEVLDTFTHGVLGNHGSAYGLPKGRGRSPLNWSLIEDLDRFLLSIIRLDPGVDSGAVAATRKFDITEFDTIETLYHKVTVSIQSMLLEIIEPICNGSHTFEQQIGEPTYYPKRNPEDGEITWTDPTRRIYNLVRAVTDPYPGAFTHHEGTRIDIWELIPFSSDIAFSTPPGEIVEAFSTGDFVVSTPDGTALVTEWDADNWTPERGMQLRVDGEPTRVDSPDQKHHLTSSDS</sequence>
<dbReference type="RefSeq" id="WP_250585572.1">
    <property type="nucleotide sequence ID" value="NZ_JAKRVX010000007.1"/>
</dbReference>
<evidence type="ECO:0000259" key="3">
    <source>
        <dbReference type="Pfam" id="PF02911"/>
    </source>
</evidence>
<dbReference type="PANTHER" id="PTHR11138:SF5">
    <property type="entry name" value="METHIONYL-TRNA FORMYLTRANSFERASE, MITOCHONDRIAL"/>
    <property type="match status" value="1"/>
</dbReference>
<dbReference type="GO" id="GO:0004479">
    <property type="term" value="F:methionyl-tRNA formyltransferase activity"/>
    <property type="evidence" value="ECO:0007669"/>
    <property type="project" value="TreeGrafter"/>
</dbReference>
<evidence type="ECO:0000313" key="4">
    <source>
        <dbReference type="EMBL" id="MCL9818114.1"/>
    </source>
</evidence>
<dbReference type="GO" id="GO:0005829">
    <property type="term" value="C:cytosol"/>
    <property type="evidence" value="ECO:0007669"/>
    <property type="project" value="TreeGrafter"/>
</dbReference>
<evidence type="ECO:0000256" key="1">
    <source>
        <dbReference type="SAM" id="MobiDB-lite"/>
    </source>
</evidence>
<dbReference type="SUPFAM" id="SSF50486">
    <property type="entry name" value="FMT C-terminal domain-like"/>
    <property type="match status" value="1"/>
</dbReference>
<comment type="caution">
    <text evidence="4">The sequence shown here is derived from an EMBL/GenBank/DDBJ whole genome shotgun (WGS) entry which is preliminary data.</text>
</comment>
<name>A0AAE3KD30_9EURY</name>
<keyword evidence="5" id="KW-1185">Reference proteome</keyword>
<dbReference type="PANTHER" id="PTHR11138">
    <property type="entry name" value="METHIONYL-TRNA FORMYLTRANSFERASE"/>
    <property type="match status" value="1"/>
</dbReference>
<reference evidence="4" key="1">
    <citation type="journal article" date="2022" name="Syst. Appl. Microbiol.">
        <title>Natronocalculus amylovorans gen. nov., sp. nov., and Natranaeroarchaeum aerophilus sp. nov., dominant culturable amylolytic natronoarchaea from hypersaline soda lakes in southwestern Siberia.</title>
        <authorList>
            <person name="Sorokin D.Y."/>
            <person name="Elcheninov A.G."/>
            <person name="Khizhniak T.V."/>
            <person name="Koenen M."/>
            <person name="Bale N.J."/>
            <person name="Damste J.S.S."/>
            <person name="Kublanov I.V."/>
        </authorList>
    </citation>
    <scope>NUCLEOTIDE SEQUENCE</scope>
    <source>
        <strain evidence="4">AArc-St2</strain>
    </source>
</reference>
<evidence type="ECO:0000259" key="2">
    <source>
        <dbReference type="Pfam" id="PF00551"/>
    </source>
</evidence>
<dbReference type="Gene3D" id="3.40.50.12230">
    <property type="match status" value="1"/>
</dbReference>
<dbReference type="InterPro" id="IPR002376">
    <property type="entry name" value="Formyl_transf_N"/>
</dbReference>
<dbReference type="InterPro" id="IPR011034">
    <property type="entry name" value="Formyl_transferase-like_C_sf"/>
</dbReference>
<dbReference type="EMBL" id="JAKRVX010000007">
    <property type="protein sequence ID" value="MCL9818114.1"/>
    <property type="molecule type" value="Genomic_DNA"/>
</dbReference>
<dbReference type="AlphaFoldDB" id="A0AAE3KD30"/>
<dbReference type="InterPro" id="IPR036477">
    <property type="entry name" value="Formyl_transf_N_sf"/>
</dbReference>
<dbReference type="SUPFAM" id="SSF53328">
    <property type="entry name" value="Formyltransferase"/>
    <property type="match status" value="1"/>
</dbReference>
<organism evidence="4 5">
    <name type="scientific">Natronocalculus amylovorans</name>
    <dbReference type="NCBI Taxonomy" id="2917812"/>
    <lineage>
        <taxon>Archaea</taxon>
        <taxon>Methanobacteriati</taxon>
        <taxon>Methanobacteriota</taxon>
        <taxon>Stenosarchaea group</taxon>
        <taxon>Halobacteria</taxon>
        <taxon>Halobacteriales</taxon>
        <taxon>Haloferacaceae</taxon>
        <taxon>Natronocalculus</taxon>
    </lineage>
</organism>
<gene>
    <name evidence="4" type="ORF">AArcSt2_14315</name>
</gene>
<accession>A0AAE3KD30</accession>
<dbReference type="InterPro" id="IPR005793">
    <property type="entry name" value="Formyl_trans_C"/>
</dbReference>
<protein>
    <recommendedName>
        <fullName evidence="6">Methionyl-tRNA formyltransferase</fullName>
    </recommendedName>
</protein>
<feature type="domain" description="Formyl transferase N-terminal" evidence="2">
    <location>
        <begin position="78"/>
        <end position="186"/>
    </location>
</feature>
<dbReference type="Pfam" id="PF00551">
    <property type="entry name" value="Formyl_trans_N"/>
    <property type="match status" value="1"/>
</dbReference>
<proteinExistence type="predicted"/>
<dbReference type="Pfam" id="PF02911">
    <property type="entry name" value="Formyl_trans_C"/>
    <property type="match status" value="1"/>
</dbReference>
<evidence type="ECO:0008006" key="6">
    <source>
        <dbReference type="Google" id="ProtNLM"/>
    </source>
</evidence>